<dbReference type="InParanoid" id="A0A1Z5S9U4"/>
<keyword evidence="2" id="KW-0732">Signal</keyword>
<feature type="chain" id="PRO_5011909283" description="Secreted protein" evidence="2">
    <location>
        <begin position="19"/>
        <end position="150"/>
    </location>
</feature>
<reference evidence="4" key="3">
    <citation type="journal article" date="2018" name="Plant J.">
        <title>The Sorghum bicolor reference genome: improved assembly, gene annotations, a transcriptome atlas, and signatures of genome organization.</title>
        <authorList>
            <person name="McCormick R.F."/>
            <person name="Truong S.K."/>
            <person name="Sreedasyam A."/>
            <person name="Jenkins J."/>
            <person name="Shu S."/>
            <person name="Sims D."/>
            <person name="Kennedy M."/>
            <person name="Amirebrahimi M."/>
            <person name="Weers B.D."/>
            <person name="McKinley B."/>
            <person name="Mattison A."/>
            <person name="Morishige D.T."/>
            <person name="Grimwood J."/>
            <person name="Schmutz J."/>
            <person name="Mullet J.E."/>
        </authorList>
    </citation>
    <scope>NUCLEOTIDE SEQUENCE [LARGE SCALE GENOMIC DNA]</scope>
    <source>
        <strain evidence="4">cv. BTx623</strain>
    </source>
</reference>
<gene>
    <name evidence="3" type="ORF">SORBI_3001G393101</name>
</gene>
<accession>A0A1Z5S9U4</accession>
<evidence type="ECO:0008006" key="5">
    <source>
        <dbReference type="Google" id="ProtNLM"/>
    </source>
</evidence>
<feature type="region of interest" description="Disordered" evidence="1">
    <location>
        <begin position="42"/>
        <end position="67"/>
    </location>
</feature>
<dbReference type="Gramene" id="OQU92703">
    <property type="protein sequence ID" value="OQU92703"/>
    <property type="gene ID" value="SORBI_3001G393101"/>
</dbReference>
<evidence type="ECO:0000256" key="1">
    <source>
        <dbReference type="SAM" id="MobiDB-lite"/>
    </source>
</evidence>
<reference evidence="3 4" key="1">
    <citation type="journal article" date="2009" name="Nature">
        <title>The Sorghum bicolor genome and the diversification of grasses.</title>
        <authorList>
            <person name="Paterson A.H."/>
            <person name="Bowers J.E."/>
            <person name="Bruggmann R."/>
            <person name="Dubchak I."/>
            <person name="Grimwood J."/>
            <person name="Gundlach H."/>
            <person name="Haberer G."/>
            <person name="Hellsten U."/>
            <person name="Mitros T."/>
            <person name="Poliakov A."/>
            <person name="Schmutz J."/>
            <person name="Spannagl M."/>
            <person name="Tang H."/>
            <person name="Wang X."/>
            <person name="Wicker T."/>
            <person name="Bharti A.K."/>
            <person name="Chapman J."/>
            <person name="Feltus F.A."/>
            <person name="Gowik U."/>
            <person name="Grigoriev I.V."/>
            <person name="Lyons E."/>
            <person name="Maher C.A."/>
            <person name="Martis M."/>
            <person name="Narechania A."/>
            <person name="Otillar R.P."/>
            <person name="Penning B.W."/>
            <person name="Salamov A.A."/>
            <person name="Wang Y."/>
            <person name="Zhang L."/>
            <person name="Carpita N.C."/>
            <person name="Freeling M."/>
            <person name="Gingle A.R."/>
            <person name="Hash C.T."/>
            <person name="Keller B."/>
            <person name="Klein P."/>
            <person name="Kresovich S."/>
            <person name="McCann M.C."/>
            <person name="Ming R."/>
            <person name="Peterson D.G."/>
            <person name="Mehboob-ur-Rahman"/>
            <person name="Ware D."/>
            <person name="Westhoff P."/>
            <person name="Mayer K.F."/>
            <person name="Messing J."/>
            <person name="Rokhsar D.S."/>
        </authorList>
    </citation>
    <scope>NUCLEOTIDE SEQUENCE [LARGE SCALE GENOMIC DNA]</scope>
    <source>
        <strain evidence="4">cv. BTx623</strain>
    </source>
</reference>
<dbReference type="Gramene" id="OQU92702">
    <property type="protein sequence ID" value="OQU92702"/>
    <property type="gene ID" value="SORBI_3001G393101"/>
</dbReference>
<dbReference type="AlphaFoldDB" id="A0A1Z5S9U4"/>
<dbReference type="EMBL" id="CM000760">
    <property type="protein sequence ID" value="OQU92702.1"/>
    <property type="molecule type" value="Genomic_DNA"/>
</dbReference>
<evidence type="ECO:0000256" key="2">
    <source>
        <dbReference type="SAM" id="SignalP"/>
    </source>
</evidence>
<reference evidence="3" key="2">
    <citation type="submission" date="2017-02" db="EMBL/GenBank/DDBJ databases">
        <title>WGS assembly of Sorghum bicolor.</title>
        <authorList>
            <person name="Paterson A."/>
            <person name="Mullet J."/>
            <person name="Bowers J."/>
            <person name="Bruggmann R."/>
            <person name="Dubchak I."/>
            <person name="Grimwood J."/>
            <person name="Gundlach H."/>
            <person name="Haberer G."/>
            <person name="Hellsten U."/>
            <person name="Mitros T."/>
            <person name="Poliakov A."/>
            <person name="Schmutz J."/>
            <person name="Spannagl M."/>
            <person name="Tang H."/>
            <person name="Wang X."/>
            <person name="Wicker T."/>
            <person name="Bharti A."/>
            <person name="Chapman J."/>
            <person name="Feltus F."/>
            <person name="Gowik U."/>
            <person name="Grigoriev I."/>
            <person name="Lyons E."/>
            <person name="Maher C."/>
            <person name="Martis M."/>
            <person name="Narechania A."/>
            <person name="Otillar R."/>
            <person name="Penning B."/>
            <person name="Salamov A."/>
            <person name="Wang Y."/>
            <person name="Zhang L."/>
            <person name="Carpita N."/>
            <person name="Freeling M."/>
            <person name="Gingle A."/>
            <person name="Hash C."/>
            <person name="Keller B."/>
            <person name="Klein P."/>
            <person name="Kresovich S."/>
            <person name="Mccann M."/>
            <person name="Ming R."/>
            <person name="Peterson D."/>
            <person name="Rahman M."/>
            <person name="Ware D."/>
            <person name="Westhoff P."/>
            <person name="Mayer K."/>
            <person name="Messing J."/>
            <person name="Sims D."/>
            <person name="Jenkins J."/>
            <person name="Shu S."/>
            <person name="Rokhsar D."/>
        </authorList>
    </citation>
    <scope>NUCLEOTIDE SEQUENCE</scope>
</reference>
<evidence type="ECO:0000313" key="3">
    <source>
        <dbReference type="EMBL" id="OQU92702.1"/>
    </source>
</evidence>
<protein>
    <recommendedName>
        <fullName evidence="5">Secreted protein</fullName>
    </recommendedName>
</protein>
<organism evidence="3 4">
    <name type="scientific">Sorghum bicolor</name>
    <name type="common">Sorghum</name>
    <name type="synonym">Sorghum vulgare</name>
    <dbReference type="NCBI Taxonomy" id="4558"/>
    <lineage>
        <taxon>Eukaryota</taxon>
        <taxon>Viridiplantae</taxon>
        <taxon>Streptophyta</taxon>
        <taxon>Embryophyta</taxon>
        <taxon>Tracheophyta</taxon>
        <taxon>Spermatophyta</taxon>
        <taxon>Magnoliopsida</taxon>
        <taxon>Liliopsida</taxon>
        <taxon>Poales</taxon>
        <taxon>Poaceae</taxon>
        <taxon>PACMAD clade</taxon>
        <taxon>Panicoideae</taxon>
        <taxon>Andropogonodae</taxon>
        <taxon>Andropogoneae</taxon>
        <taxon>Sorghinae</taxon>
        <taxon>Sorghum</taxon>
    </lineage>
</organism>
<name>A0A1Z5S9U4_SORBI</name>
<keyword evidence="4" id="KW-1185">Reference proteome</keyword>
<dbReference type="Proteomes" id="UP000000768">
    <property type="component" value="Chromosome 1"/>
</dbReference>
<evidence type="ECO:0000313" key="4">
    <source>
        <dbReference type="Proteomes" id="UP000000768"/>
    </source>
</evidence>
<proteinExistence type="predicted"/>
<sequence>MHACFAIAPAFLSLSLRAGPGFSIHTATTVLPKPFAIRFLPQAEPKRKRRRRREEMPSPPRGRIMPGPTCCPTIKSLRAPWRFFEADVAWSGSGHLRGVQRSPSGVQRPRWSHWIFPCVTKCAHGSQGLEPGPGDNRILSARRMCLELIS</sequence>
<dbReference type="EMBL" id="CM000760">
    <property type="protein sequence ID" value="OQU92703.1"/>
    <property type="molecule type" value="Genomic_DNA"/>
</dbReference>
<feature type="signal peptide" evidence="2">
    <location>
        <begin position="1"/>
        <end position="18"/>
    </location>
</feature>